<keyword evidence="1" id="KW-0472">Membrane</keyword>
<dbReference type="VEuPathDB" id="FungiDB:RhiirFUN_016526"/>
<sequence>MNLAELFRGHRRSEPTTLLLLKLMMMIILVACLTGYLSMVIIDVVQDAPIVKTSFVDSNAIPPPSFIFKSNFNFTITTCHEEYYQINATQPTSVDCKSDITHPDEKYGPAQLYFGFYQPSPDVFFYKYDSKASGMMYLNIVLVINDVNYTPDQPIQAMIDIIAFDSDYDPLTNYIKEKRYYELTTPEAIKSISSFDNSIITMNTYTLVLNQLYQFVYNRKIEEVIRPNWMNDFGFPPSYENKSHIESTLCKFFIAKIFF</sequence>
<reference evidence="2 3" key="1">
    <citation type="submission" date="2017-10" db="EMBL/GenBank/DDBJ databases">
        <title>Extensive intraspecific genome diversity in a model arbuscular mycorrhizal fungus.</title>
        <authorList>
            <person name="Chen E.C.H."/>
            <person name="Morin E."/>
            <person name="Baudet D."/>
            <person name="Noel J."/>
            <person name="Ndikumana S."/>
            <person name="Charron P."/>
            <person name="St-Onge C."/>
            <person name="Giorgi J."/>
            <person name="Grigoriev I.V."/>
            <person name="Roux C."/>
            <person name="Martin F.M."/>
            <person name="Corradi N."/>
        </authorList>
    </citation>
    <scope>NUCLEOTIDE SEQUENCE [LARGE SCALE GENOMIC DNA]</scope>
    <source>
        <strain evidence="2 3">A1</strain>
    </source>
</reference>
<dbReference type="Proteomes" id="UP000232688">
    <property type="component" value="Unassembled WGS sequence"/>
</dbReference>
<keyword evidence="1" id="KW-0812">Transmembrane</keyword>
<dbReference type="VEuPathDB" id="FungiDB:RhiirA1_468468"/>
<evidence type="ECO:0000256" key="1">
    <source>
        <dbReference type="SAM" id="Phobius"/>
    </source>
</evidence>
<feature type="transmembrane region" description="Helical" evidence="1">
    <location>
        <begin position="20"/>
        <end position="42"/>
    </location>
</feature>
<protein>
    <submittedName>
        <fullName evidence="2">Uncharacterized protein</fullName>
    </submittedName>
</protein>
<reference evidence="2 3" key="2">
    <citation type="submission" date="2017-10" db="EMBL/GenBank/DDBJ databases">
        <title>Genome analyses suggest a sexual origin of heterokaryosis in a supposedly ancient asexual fungus.</title>
        <authorList>
            <person name="Corradi N."/>
            <person name="Sedzielewska K."/>
            <person name="Noel J."/>
            <person name="Charron P."/>
            <person name="Farinelli L."/>
            <person name="Marton T."/>
            <person name="Kruger M."/>
            <person name="Pelin A."/>
            <person name="Brachmann A."/>
            <person name="Corradi N."/>
        </authorList>
    </citation>
    <scope>NUCLEOTIDE SEQUENCE [LARGE SCALE GENOMIC DNA]</scope>
    <source>
        <strain evidence="2 3">A1</strain>
    </source>
</reference>
<proteinExistence type="predicted"/>
<gene>
    <name evidence="2" type="ORF">RhiirA1_468468</name>
</gene>
<comment type="caution">
    <text evidence="2">The sequence shown here is derived from an EMBL/GenBank/DDBJ whole genome shotgun (WGS) entry which is preliminary data.</text>
</comment>
<name>A0A2N0RA04_9GLOM</name>
<dbReference type="AlphaFoldDB" id="A0A2N0RA04"/>
<organism evidence="2 3">
    <name type="scientific">Rhizophagus irregularis</name>
    <dbReference type="NCBI Taxonomy" id="588596"/>
    <lineage>
        <taxon>Eukaryota</taxon>
        <taxon>Fungi</taxon>
        <taxon>Fungi incertae sedis</taxon>
        <taxon>Mucoromycota</taxon>
        <taxon>Glomeromycotina</taxon>
        <taxon>Glomeromycetes</taxon>
        <taxon>Glomerales</taxon>
        <taxon>Glomeraceae</taxon>
        <taxon>Rhizophagus</taxon>
    </lineage>
</organism>
<dbReference type="VEuPathDB" id="FungiDB:FUN_011955"/>
<evidence type="ECO:0000313" key="3">
    <source>
        <dbReference type="Proteomes" id="UP000232688"/>
    </source>
</evidence>
<dbReference type="EMBL" id="LLXH01001195">
    <property type="protein sequence ID" value="PKC60138.1"/>
    <property type="molecule type" value="Genomic_DNA"/>
</dbReference>
<accession>A0A2N0RA04</accession>
<keyword evidence="1" id="KW-1133">Transmembrane helix</keyword>
<evidence type="ECO:0000313" key="2">
    <source>
        <dbReference type="EMBL" id="PKC60138.1"/>
    </source>
</evidence>